<evidence type="ECO:0000256" key="3">
    <source>
        <dbReference type="SAM" id="SignalP"/>
    </source>
</evidence>
<dbReference type="InterPro" id="IPR031311">
    <property type="entry name" value="CHIT_BIND_RR_consensus"/>
</dbReference>
<keyword evidence="3" id="KW-0732">Signal</keyword>
<dbReference type="AlphaFoldDB" id="A0AAV7XUC1"/>
<reference evidence="4" key="1">
    <citation type="submission" date="2022-12" db="EMBL/GenBank/DDBJ databases">
        <title>Chromosome-level genome assembly of the bean flower thrips Megalurothrips usitatus.</title>
        <authorList>
            <person name="Ma L."/>
            <person name="Liu Q."/>
            <person name="Li H."/>
            <person name="Cai W."/>
        </authorList>
    </citation>
    <scope>NUCLEOTIDE SEQUENCE</scope>
    <source>
        <strain evidence="4">Cailab_2022a</strain>
    </source>
</reference>
<evidence type="ECO:0000256" key="1">
    <source>
        <dbReference type="ARBA" id="ARBA00022460"/>
    </source>
</evidence>
<sequence>MKFLILFALVAVASADYHDDTFHFSTLGSVSGLQKSSFVQTSAPVLTKKYTTVKSSPVYSSAAFVAQPAYSQQYAVNVKEIAQPVYSQQYVAKQVAQPAVFSQQYVAKPAVFAQQYVAKQVAQPVYSQYSAVKEIAQPVYSQQYAYKQVAQPIVSHVSTYAAGYSGPQYRILSQVQETDPSGPYRLAYSTENGIQASEEGHLIAGAEGGVIAAQGSYSYTGPDGVQYTVNYIADDNGFRAEGEHLPTPPPIPAEILKSLEENAASGEQYDEEGRLIH</sequence>
<feature type="signal peptide" evidence="3">
    <location>
        <begin position="1"/>
        <end position="15"/>
    </location>
</feature>
<protein>
    <submittedName>
        <fullName evidence="4">Uncharacterized protein</fullName>
    </submittedName>
</protein>
<dbReference type="PANTHER" id="PTHR10380">
    <property type="entry name" value="CUTICLE PROTEIN"/>
    <property type="match status" value="1"/>
</dbReference>
<name>A0AAV7XUC1_9NEOP</name>
<proteinExistence type="predicted"/>
<dbReference type="GO" id="GO:0008010">
    <property type="term" value="F:structural constituent of chitin-based larval cuticle"/>
    <property type="evidence" value="ECO:0007669"/>
    <property type="project" value="TreeGrafter"/>
</dbReference>
<dbReference type="Pfam" id="PF00379">
    <property type="entry name" value="Chitin_bind_4"/>
    <property type="match status" value="1"/>
</dbReference>
<dbReference type="PANTHER" id="PTHR10380:SF173">
    <property type="entry name" value="CUTICULAR PROTEIN 47EF, ISOFORM C-RELATED"/>
    <property type="match status" value="1"/>
</dbReference>
<feature type="chain" id="PRO_5043742633" evidence="3">
    <location>
        <begin position="16"/>
        <end position="277"/>
    </location>
</feature>
<dbReference type="PROSITE" id="PS00233">
    <property type="entry name" value="CHIT_BIND_RR_1"/>
    <property type="match status" value="1"/>
</dbReference>
<dbReference type="GO" id="GO:0062129">
    <property type="term" value="C:chitin-based extracellular matrix"/>
    <property type="evidence" value="ECO:0007669"/>
    <property type="project" value="TreeGrafter"/>
</dbReference>
<dbReference type="PROSITE" id="PS51155">
    <property type="entry name" value="CHIT_BIND_RR_2"/>
    <property type="match status" value="1"/>
</dbReference>
<evidence type="ECO:0000313" key="4">
    <source>
        <dbReference type="EMBL" id="KAJ1529799.1"/>
    </source>
</evidence>
<gene>
    <name evidence="4" type="ORF">ONE63_006544</name>
</gene>
<keyword evidence="1 2" id="KW-0193">Cuticle</keyword>
<accession>A0AAV7XUC1</accession>
<dbReference type="PRINTS" id="PR00947">
    <property type="entry name" value="CUTICLE"/>
</dbReference>
<keyword evidence="5" id="KW-1185">Reference proteome</keyword>
<evidence type="ECO:0000256" key="2">
    <source>
        <dbReference type="PROSITE-ProRule" id="PRU00497"/>
    </source>
</evidence>
<organism evidence="4 5">
    <name type="scientific">Megalurothrips usitatus</name>
    <name type="common">bean blossom thrips</name>
    <dbReference type="NCBI Taxonomy" id="439358"/>
    <lineage>
        <taxon>Eukaryota</taxon>
        <taxon>Metazoa</taxon>
        <taxon>Ecdysozoa</taxon>
        <taxon>Arthropoda</taxon>
        <taxon>Hexapoda</taxon>
        <taxon>Insecta</taxon>
        <taxon>Pterygota</taxon>
        <taxon>Neoptera</taxon>
        <taxon>Paraneoptera</taxon>
        <taxon>Thysanoptera</taxon>
        <taxon>Terebrantia</taxon>
        <taxon>Thripoidea</taxon>
        <taxon>Thripidae</taxon>
        <taxon>Megalurothrips</taxon>
    </lineage>
</organism>
<dbReference type="InterPro" id="IPR000618">
    <property type="entry name" value="Insect_cuticle"/>
</dbReference>
<evidence type="ECO:0000313" key="5">
    <source>
        <dbReference type="Proteomes" id="UP001075354"/>
    </source>
</evidence>
<dbReference type="InterPro" id="IPR050468">
    <property type="entry name" value="Cuticle_Struct_Prot"/>
</dbReference>
<dbReference type="Proteomes" id="UP001075354">
    <property type="component" value="Chromosome 3"/>
</dbReference>
<dbReference type="EMBL" id="JAPTSV010000003">
    <property type="protein sequence ID" value="KAJ1529799.1"/>
    <property type="molecule type" value="Genomic_DNA"/>
</dbReference>
<comment type="caution">
    <text evidence="4">The sequence shown here is derived from an EMBL/GenBank/DDBJ whole genome shotgun (WGS) entry which is preliminary data.</text>
</comment>